<organism evidence="4 6">
    <name type="scientific">Paraburkholderia ginsengiterrae</name>
    <dbReference type="NCBI Taxonomy" id="1462993"/>
    <lineage>
        <taxon>Bacteria</taxon>
        <taxon>Pseudomonadati</taxon>
        <taxon>Pseudomonadota</taxon>
        <taxon>Betaproteobacteria</taxon>
        <taxon>Burkholderiales</taxon>
        <taxon>Burkholderiaceae</taxon>
        <taxon>Paraburkholderia</taxon>
    </lineage>
</organism>
<evidence type="ECO:0000313" key="4">
    <source>
        <dbReference type="EMBL" id="OAJ61622.1"/>
    </source>
</evidence>
<keyword evidence="5" id="KW-1185">Reference proteome</keyword>
<dbReference type="Proteomes" id="UP000077961">
    <property type="component" value="Unassembled WGS sequence"/>
</dbReference>
<keyword evidence="2" id="KW-0732">Signal</keyword>
<dbReference type="Pfam" id="PF13663">
    <property type="entry name" value="DUF4148"/>
    <property type="match status" value="1"/>
</dbReference>
<protein>
    <recommendedName>
        <fullName evidence="7">DUF4148 domain-containing protein</fullName>
    </recommendedName>
</protein>
<reference evidence="5 6" key="1">
    <citation type="submission" date="2016-04" db="EMBL/GenBank/DDBJ databases">
        <title>Reclassification of Paraburkholderia panaciterrae (Farh et al. 2015) Dobritsa &amp; Samadpour 2016 as a later homotypic synonym of Paraburkholderia ginsengiterrae (Farh et al. 2015) Dobritsa &amp; Samadpour 2016.</title>
        <authorList>
            <person name="Dobritsa A.P."/>
            <person name="Kutumbaka K."/>
            <person name="Samadpour M."/>
        </authorList>
    </citation>
    <scope>NUCLEOTIDE SEQUENCE [LARGE SCALE GENOMIC DNA]</scope>
    <source>
        <strain evidence="4 6">DCY85</strain>
        <strain evidence="3 5">DCY85-1</strain>
    </source>
</reference>
<gene>
    <name evidence="3" type="ORF">A6V36_33800</name>
    <name evidence="4" type="ORF">A6V37_25070</name>
</gene>
<evidence type="ECO:0000256" key="2">
    <source>
        <dbReference type="SAM" id="SignalP"/>
    </source>
</evidence>
<feature type="chain" id="PRO_5008393775" description="DUF4148 domain-containing protein" evidence="2">
    <location>
        <begin position="24"/>
        <end position="85"/>
    </location>
</feature>
<feature type="compositionally biased region" description="Low complexity" evidence="1">
    <location>
        <begin position="68"/>
        <end position="85"/>
    </location>
</feature>
<dbReference type="Proteomes" id="UP000078116">
    <property type="component" value="Unassembled WGS sequence"/>
</dbReference>
<comment type="caution">
    <text evidence="4">The sequence shown here is derived from an EMBL/GenBank/DDBJ whole genome shotgun (WGS) entry which is preliminary data.</text>
</comment>
<proteinExistence type="predicted"/>
<accession>A0A1A9NA99</accession>
<name>A0A1A9NA99_9BURK</name>
<evidence type="ECO:0008006" key="7">
    <source>
        <dbReference type="Google" id="ProtNLM"/>
    </source>
</evidence>
<evidence type="ECO:0000313" key="5">
    <source>
        <dbReference type="Proteomes" id="UP000077961"/>
    </source>
</evidence>
<evidence type="ECO:0000313" key="6">
    <source>
        <dbReference type="Proteomes" id="UP000078116"/>
    </source>
</evidence>
<dbReference type="EMBL" id="LXKA01000209">
    <property type="protein sequence ID" value="OAJ61622.1"/>
    <property type="molecule type" value="Genomic_DNA"/>
</dbReference>
<feature type="signal peptide" evidence="2">
    <location>
        <begin position="1"/>
        <end position="23"/>
    </location>
</feature>
<sequence>MIVKLLVAGLLVSSLIAPCLSFGQQTNEPLTRAQVRQQIVELEKAGYTPGSFDPHYPENIQGAQARIGMSTSGDSSQGTSSGKPH</sequence>
<dbReference type="EMBL" id="LXJZ01000186">
    <property type="protein sequence ID" value="OAJ56541.1"/>
    <property type="molecule type" value="Genomic_DNA"/>
</dbReference>
<evidence type="ECO:0000256" key="1">
    <source>
        <dbReference type="SAM" id="MobiDB-lite"/>
    </source>
</evidence>
<feature type="region of interest" description="Disordered" evidence="1">
    <location>
        <begin position="63"/>
        <end position="85"/>
    </location>
</feature>
<evidence type="ECO:0000313" key="3">
    <source>
        <dbReference type="EMBL" id="OAJ56541.1"/>
    </source>
</evidence>
<dbReference type="InterPro" id="IPR025421">
    <property type="entry name" value="DUF4148"/>
</dbReference>
<dbReference type="AlphaFoldDB" id="A0A1A9NA99"/>
<dbReference type="OrthoDB" id="9112560at2"/>